<keyword evidence="4 15" id="KW-0645">Protease</keyword>
<dbReference type="GO" id="GO:0008270">
    <property type="term" value="F:zinc ion binding"/>
    <property type="evidence" value="ECO:0007669"/>
    <property type="project" value="UniProtKB-UniRule"/>
</dbReference>
<evidence type="ECO:0000256" key="9">
    <source>
        <dbReference type="ARBA" id="ARBA00022833"/>
    </source>
</evidence>
<dbReference type="FunFam" id="3.40.50.300:FF:000277">
    <property type="entry name" value="ATP-dependent zinc metalloprotease FtsH"/>
    <property type="match status" value="1"/>
</dbReference>
<evidence type="ECO:0000259" key="17">
    <source>
        <dbReference type="SMART" id="SM00382"/>
    </source>
</evidence>
<dbReference type="Gene3D" id="1.20.58.760">
    <property type="entry name" value="Peptidase M41"/>
    <property type="match status" value="1"/>
</dbReference>
<keyword evidence="12 15" id="KW-1133">Transmembrane helix</keyword>
<evidence type="ECO:0000256" key="12">
    <source>
        <dbReference type="ARBA" id="ARBA00022989"/>
    </source>
</evidence>
<keyword evidence="13 15" id="KW-0482">Metalloprotease</keyword>
<dbReference type="InterPro" id="IPR037219">
    <property type="entry name" value="Peptidase_M41-like"/>
</dbReference>
<accession>A0A2H0WM27</accession>
<dbReference type="GO" id="GO:0004222">
    <property type="term" value="F:metalloendopeptidase activity"/>
    <property type="evidence" value="ECO:0007669"/>
    <property type="project" value="InterPro"/>
</dbReference>
<dbReference type="GO" id="GO:0030163">
    <property type="term" value="P:protein catabolic process"/>
    <property type="evidence" value="ECO:0007669"/>
    <property type="project" value="UniProtKB-UniRule"/>
</dbReference>
<dbReference type="GO" id="GO:0051301">
    <property type="term" value="P:cell division"/>
    <property type="evidence" value="ECO:0007669"/>
    <property type="project" value="UniProtKB-KW"/>
</dbReference>
<gene>
    <name evidence="15" type="primary">ftsH</name>
    <name evidence="18" type="ORF">COT67_00350</name>
</gene>
<evidence type="ECO:0000256" key="4">
    <source>
        <dbReference type="ARBA" id="ARBA00022670"/>
    </source>
</evidence>
<dbReference type="InterPro" id="IPR027417">
    <property type="entry name" value="P-loop_NTPase"/>
</dbReference>
<comment type="subcellular location">
    <subcellularLocation>
        <location evidence="15">Cell membrane</location>
        <topology evidence="15">Multi-pass membrane protein</topology>
        <orientation evidence="15">Cytoplasmic side</orientation>
    </subcellularLocation>
    <subcellularLocation>
        <location evidence="1">Membrane</location>
        <topology evidence="1">Multi-pass membrane protein</topology>
    </subcellularLocation>
</comment>
<keyword evidence="18" id="KW-0132">Cell division</keyword>
<dbReference type="FunFam" id="1.10.8.60:FF:000001">
    <property type="entry name" value="ATP-dependent zinc metalloprotease FtsH"/>
    <property type="match status" value="1"/>
</dbReference>
<dbReference type="Gene3D" id="3.40.50.300">
    <property type="entry name" value="P-loop containing nucleotide triphosphate hydrolases"/>
    <property type="match status" value="1"/>
</dbReference>
<comment type="cofactor">
    <cofactor evidence="15">
        <name>Zn(2+)</name>
        <dbReference type="ChEBI" id="CHEBI:29105"/>
    </cofactor>
    <text evidence="15">Binds 1 zinc ion per subunit.</text>
</comment>
<evidence type="ECO:0000256" key="15">
    <source>
        <dbReference type="HAMAP-Rule" id="MF_01458"/>
    </source>
</evidence>
<dbReference type="EMBL" id="PEZL01000005">
    <property type="protein sequence ID" value="PIS13711.1"/>
    <property type="molecule type" value="Genomic_DNA"/>
</dbReference>
<dbReference type="GO" id="GO:0006508">
    <property type="term" value="P:proteolysis"/>
    <property type="evidence" value="ECO:0007669"/>
    <property type="project" value="UniProtKB-KW"/>
</dbReference>
<proteinExistence type="inferred from homology"/>
<keyword evidence="9 15" id="KW-0862">Zinc</keyword>
<dbReference type="PANTHER" id="PTHR23076">
    <property type="entry name" value="METALLOPROTEASE M41 FTSH"/>
    <property type="match status" value="1"/>
</dbReference>
<dbReference type="InterPro" id="IPR003593">
    <property type="entry name" value="AAA+_ATPase"/>
</dbReference>
<feature type="domain" description="AAA+ ATPase" evidence="17">
    <location>
        <begin position="149"/>
        <end position="277"/>
    </location>
</feature>
<dbReference type="HAMAP" id="MF_01458">
    <property type="entry name" value="FtsH"/>
    <property type="match status" value="1"/>
</dbReference>
<comment type="caution">
    <text evidence="18">The sequence shown here is derived from an EMBL/GenBank/DDBJ whole genome shotgun (WGS) entry which is preliminary data.</text>
</comment>
<keyword evidence="18" id="KW-0131">Cell cycle</keyword>
<dbReference type="AlphaFoldDB" id="A0A2H0WM27"/>
<sequence>MPYSVFLKLLNQKTVEKVIIKQKELAIKFKKQEKIFTAVITKEDPNLIKNLEKADVEFSFEESGSNISSWIFWIFIVSVIIYFMRKNQMARNLSGKNFTKIDDKNISIEKRPKITFNDIAGIEEAKENTQEIIEFLKNPEEFSKLGGRLPKGILFIGPPGCGKTLLAKAVAGEASEFVEMFVGVGAARVRNLFKQANNNSPSIIFIDEFEALAKSRGTSITHDEREQTLNQLLIEMDGLETNQSVIVIGATSRPDMLDSAVIRPGRFDRNILVPPPDVKGRERILEIHTQNIILGKNIDLKTIARGTIGFTGADLANLTNEAALLAAKKKKKSVEIEDFEKAKDVILMGYERKTLRVGKRDKLISATHETGHALVNAILYQRDPEHTDPLHKISIVPRSQSLGVTVSLPLEDRYSISEKYILNQLTVLLAGRAAEEIKLKEKSAGAQNDLKRATNLIRKMICELGMNEKIGLAVIEEISEHPFLGKRIGREVQKVCSEQTAREIDEEVRETLNKKYEEAKQIIIRHNKAFDDIVSSLLEKENLSGEETIEIIKKNSYFKTPHSCGVLKYP</sequence>
<evidence type="ECO:0000256" key="5">
    <source>
        <dbReference type="ARBA" id="ARBA00022692"/>
    </source>
</evidence>
<feature type="binding site" evidence="15">
    <location>
        <position position="449"/>
    </location>
    <ligand>
        <name>Zn(2+)</name>
        <dbReference type="ChEBI" id="CHEBI:29105"/>
        <note>catalytic</note>
    </ligand>
</feature>
<comment type="subunit">
    <text evidence="15">Homohexamer.</text>
</comment>
<dbReference type="InterPro" id="IPR041569">
    <property type="entry name" value="AAA_lid_3"/>
</dbReference>
<dbReference type="CDD" id="cd19501">
    <property type="entry name" value="RecA-like_FtsH"/>
    <property type="match status" value="1"/>
</dbReference>
<dbReference type="Gene3D" id="1.10.8.60">
    <property type="match status" value="1"/>
</dbReference>
<dbReference type="Pfam" id="PF17862">
    <property type="entry name" value="AAA_lid_3"/>
    <property type="match status" value="1"/>
</dbReference>
<evidence type="ECO:0000256" key="14">
    <source>
        <dbReference type="ARBA" id="ARBA00023136"/>
    </source>
</evidence>
<dbReference type="Pfam" id="PF00004">
    <property type="entry name" value="AAA"/>
    <property type="match status" value="1"/>
</dbReference>
<dbReference type="SUPFAM" id="SSF52540">
    <property type="entry name" value="P-loop containing nucleoside triphosphate hydrolases"/>
    <property type="match status" value="1"/>
</dbReference>
<keyword evidence="11" id="KW-0809">Transit peptide</keyword>
<keyword evidence="7 15" id="KW-0547">Nucleotide-binding</keyword>
<dbReference type="Pfam" id="PF06480">
    <property type="entry name" value="FtsH_ext"/>
    <property type="match status" value="1"/>
</dbReference>
<dbReference type="InterPro" id="IPR011546">
    <property type="entry name" value="Pept_M41_FtsH_extracell"/>
</dbReference>
<dbReference type="InterPro" id="IPR003960">
    <property type="entry name" value="ATPase_AAA_CS"/>
</dbReference>
<dbReference type="Proteomes" id="UP000230353">
    <property type="component" value="Unassembled WGS sequence"/>
</dbReference>
<comment type="function">
    <text evidence="15">Acts as a processive, ATP-dependent zinc metallopeptidase for both cytoplasmic and membrane proteins. Plays a role in the quality control of integral membrane proteins.</text>
</comment>
<dbReference type="InterPro" id="IPR003959">
    <property type="entry name" value="ATPase_AAA_core"/>
</dbReference>
<keyword evidence="3 15" id="KW-1003">Cell membrane</keyword>
<keyword evidence="6 15" id="KW-0479">Metal-binding</keyword>
<comment type="caution">
    <text evidence="15">Lacks conserved residue(s) required for the propagation of feature annotation.</text>
</comment>
<keyword evidence="5 15" id="KW-0812">Transmembrane</keyword>
<dbReference type="FunFam" id="1.20.58.760:FF:000001">
    <property type="entry name" value="ATP-dependent zinc metalloprotease FtsH"/>
    <property type="match status" value="1"/>
</dbReference>
<evidence type="ECO:0000256" key="7">
    <source>
        <dbReference type="ARBA" id="ARBA00022741"/>
    </source>
</evidence>
<evidence type="ECO:0000256" key="2">
    <source>
        <dbReference type="ARBA" id="ARBA00010044"/>
    </source>
</evidence>
<dbReference type="GO" id="GO:0005886">
    <property type="term" value="C:plasma membrane"/>
    <property type="evidence" value="ECO:0007669"/>
    <property type="project" value="UniProtKB-SubCell"/>
</dbReference>
<dbReference type="GO" id="GO:0004176">
    <property type="term" value="F:ATP-dependent peptidase activity"/>
    <property type="evidence" value="ECO:0007669"/>
    <property type="project" value="InterPro"/>
</dbReference>
<evidence type="ECO:0000256" key="16">
    <source>
        <dbReference type="RuleBase" id="RU003651"/>
    </source>
</evidence>
<feature type="binding site" evidence="15">
    <location>
        <position position="368"/>
    </location>
    <ligand>
        <name>Zn(2+)</name>
        <dbReference type="ChEBI" id="CHEBI:29105"/>
        <note>catalytic</note>
    </ligand>
</feature>
<evidence type="ECO:0000256" key="11">
    <source>
        <dbReference type="ARBA" id="ARBA00022946"/>
    </source>
</evidence>
<evidence type="ECO:0000256" key="3">
    <source>
        <dbReference type="ARBA" id="ARBA00022475"/>
    </source>
</evidence>
<keyword evidence="8 15" id="KW-0378">Hydrolase</keyword>
<evidence type="ECO:0000313" key="19">
    <source>
        <dbReference type="Proteomes" id="UP000230353"/>
    </source>
</evidence>
<protein>
    <recommendedName>
        <fullName evidence="15">ATP-dependent zinc metalloprotease FtsH</fullName>
        <ecNumber evidence="15">3.4.24.-</ecNumber>
    </recommendedName>
</protein>
<name>A0A2H0WM27_9BACT</name>
<dbReference type="GO" id="GO:0005524">
    <property type="term" value="F:ATP binding"/>
    <property type="evidence" value="ECO:0007669"/>
    <property type="project" value="UniProtKB-UniRule"/>
</dbReference>
<evidence type="ECO:0000256" key="13">
    <source>
        <dbReference type="ARBA" id="ARBA00023049"/>
    </source>
</evidence>
<dbReference type="SMART" id="SM00382">
    <property type="entry name" value="AAA"/>
    <property type="match status" value="1"/>
</dbReference>
<feature type="active site" evidence="15">
    <location>
        <position position="369"/>
    </location>
</feature>
<dbReference type="GO" id="GO:0016887">
    <property type="term" value="F:ATP hydrolysis activity"/>
    <property type="evidence" value="ECO:0007669"/>
    <property type="project" value="UniProtKB-UniRule"/>
</dbReference>
<dbReference type="NCBIfam" id="TIGR01241">
    <property type="entry name" value="FtsH_fam"/>
    <property type="match status" value="1"/>
</dbReference>
<dbReference type="EC" id="3.4.24.-" evidence="15"/>
<comment type="similarity">
    <text evidence="2 15">In the C-terminal section; belongs to the peptidase M41 family.</text>
</comment>
<evidence type="ECO:0000256" key="8">
    <source>
        <dbReference type="ARBA" id="ARBA00022801"/>
    </source>
</evidence>
<keyword evidence="14 15" id="KW-0472">Membrane</keyword>
<feature type="binding site" evidence="15">
    <location>
        <position position="372"/>
    </location>
    <ligand>
        <name>Zn(2+)</name>
        <dbReference type="ChEBI" id="CHEBI:29105"/>
        <note>catalytic</note>
    </ligand>
</feature>
<evidence type="ECO:0000313" key="18">
    <source>
        <dbReference type="EMBL" id="PIS13711.1"/>
    </source>
</evidence>
<evidence type="ECO:0000256" key="1">
    <source>
        <dbReference type="ARBA" id="ARBA00004141"/>
    </source>
</evidence>
<dbReference type="PANTHER" id="PTHR23076:SF97">
    <property type="entry name" value="ATP-DEPENDENT ZINC METALLOPROTEASE YME1L1"/>
    <property type="match status" value="1"/>
</dbReference>
<dbReference type="SUPFAM" id="SSF140990">
    <property type="entry name" value="FtsH protease domain-like"/>
    <property type="match status" value="1"/>
</dbReference>
<evidence type="ECO:0000256" key="10">
    <source>
        <dbReference type="ARBA" id="ARBA00022840"/>
    </source>
</evidence>
<comment type="similarity">
    <text evidence="15">In the central section; belongs to the AAA ATPase family.</text>
</comment>
<dbReference type="Gene3D" id="3.30.720.210">
    <property type="match status" value="1"/>
</dbReference>
<keyword evidence="10 15" id="KW-0067">ATP-binding</keyword>
<reference evidence="19" key="1">
    <citation type="submission" date="2017-09" db="EMBL/GenBank/DDBJ databases">
        <title>Depth-based differentiation of microbial function through sediment-hosted aquifers and enrichment of novel symbionts in the deep terrestrial subsurface.</title>
        <authorList>
            <person name="Probst A.J."/>
            <person name="Ladd B."/>
            <person name="Jarett J.K."/>
            <person name="Geller-Mcgrath D.E."/>
            <person name="Sieber C.M.K."/>
            <person name="Emerson J.B."/>
            <person name="Anantharaman K."/>
            <person name="Thomas B.C."/>
            <person name="Malmstrom R."/>
            <person name="Stieglmeier M."/>
            <person name="Klingl A."/>
            <person name="Woyke T."/>
            <person name="Ryan C.M."/>
            <person name="Banfield J.F."/>
        </authorList>
    </citation>
    <scope>NUCLEOTIDE SEQUENCE [LARGE SCALE GENOMIC DNA]</scope>
</reference>
<dbReference type="Pfam" id="PF01434">
    <property type="entry name" value="Peptidase_M41"/>
    <property type="match status" value="1"/>
</dbReference>
<dbReference type="InterPro" id="IPR000642">
    <property type="entry name" value="Peptidase_M41"/>
</dbReference>
<dbReference type="InterPro" id="IPR005936">
    <property type="entry name" value="FtsH"/>
</dbReference>
<organism evidence="18 19">
    <name type="scientific">Candidatus Tagabacteria bacterium CG09_land_8_20_14_0_10_41_14</name>
    <dbReference type="NCBI Taxonomy" id="1975021"/>
    <lineage>
        <taxon>Bacteria</taxon>
        <taxon>Candidatus Tagaibacteriota</taxon>
    </lineage>
</organism>
<dbReference type="PROSITE" id="PS00674">
    <property type="entry name" value="AAA"/>
    <property type="match status" value="1"/>
</dbReference>
<evidence type="ECO:0000256" key="6">
    <source>
        <dbReference type="ARBA" id="ARBA00022723"/>
    </source>
</evidence>
<comment type="similarity">
    <text evidence="16">Belongs to the AAA ATPase family.</text>
</comment>